<proteinExistence type="predicted"/>
<dbReference type="Proteomes" id="UP000756132">
    <property type="component" value="Chromosome 1"/>
</dbReference>
<organism evidence="1 2">
    <name type="scientific">Passalora fulva</name>
    <name type="common">Tomato leaf mold</name>
    <name type="synonym">Cladosporium fulvum</name>
    <dbReference type="NCBI Taxonomy" id="5499"/>
    <lineage>
        <taxon>Eukaryota</taxon>
        <taxon>Fungi</taxon>
        <taxon>Dikarya</taxon>
        <taxon>Ascomycota</taxon>
        <taxon>Pezizomycotina</taxon>
        <taxon>Dothideomycetes</taxon>
        <taxon>Dothideomycetidae</taxon>
        <taxon>Mycosphaerellales</taxon>
        <taxon>Mycosphaerellaceae</taxon>
        <taxon>Fulvia</taxon>
    </lineage>
</organism>
<name>A0A9Q8P472_PASFU</name>
<dbReference type="AlphaFoldDB" id="A0A9Q8P472"/>
<reference evidence="1" key="2">
    <citation type="journal article" date="2022" name="Microb. Genom.">
        <title>A chromosome-scale genome assembly of the tomato pathogen Cladosporium fulvum reveals a compartmentalized genome architecture and the presence of a dispensable chromosome.</title>
        <authorList>
            <person name="Zaccaron A.Z."/>
            <person name="Chen L.H."/>
            <person name="Samaras A."/>
            <person name="Stergiopoulos I."/>
        </authorList>
    </citation>
    <scope>NUCLEOTIDE SEQUENCE</scope>
    <source>
        <strain evidence="1">Race5_Kim</strain>
    </source>
</reference>
<dbReference type="GeneID" id="71982159"/>
<reference evidence="1" key="1">
    <citation type="submission" date="2021-12" db="EMBL/GenBank/DDBJ databases">
        <authorList>
            <person name="Zaccaron A."/>
            <person name="Stergiopoulos I."/>
        </authorList>
    </citation>
    <scope>NUCLEOTIDE SEQUENCE</scope>
    <source>
        <strain evidence="1">Race5_Kim</strain>
    </source>
</reference>
<evidence type="ECO:0000313" key="1">
    <source>
        <dbReference type="EMBL" id="UJO12673.1"/>
    </source>
</evidence>
<accession>A0A9Q8P472</accession>
<protein>
    <submittedName>
        <fullName evidence="1">Uncharacterized protein</fullName>
    </submittedName>
</protein>
<sequence length="167" mass="18607">MSFARDERLEETFSFTCRARTPPPFLLLVRPLLVIHFYKKHLQTFPATPTSRTRPPASSQQDTTTMMANPNTIIITSDEVLNLHGIPQNCKTIRNATTTTITCPSPINSFNIFTHAHTKDPPATTSHPLTLDSSTLLSGMLVGLLVIFGIADLARRVQEFVEKDDDD</sequence>
<gene>
    <name evidence="1" type="ORF">CLAFUR5_02281</name>
</gene>
<dbReference type="KEGG" id="ffu:CLAFUR5_02281"/>
<dbReference type="RefSeq" id="XP_047757039.1">
    <property type="nucleotide sequence ID" value="XM_047901429.1"/>
</dbReference>
<keyword evidence="2" id="KW-1185">Reference proteome</keyword>
<evidence type="ECO:0000313" key="2">
    <source>
        <dbReference type="Proteomes" id="UP000756132"/>
    </source>
</evidence>
<dbReference type="EMBL" id="CP090163">
    <property type="protein sequence ID" value="UJO12673.1"/>
    <property type="molecule type" value="Genomic_DNA"/>
</dbReference>